<organism evidence="2 3">
    <name type="scientific">Mycena sanguinolenta</name>
    <dbReference type="NCBI Taxonomy" id="230812"/>
    <lineage>
        <taxon>Eukaryota</taxon>
        <taxon>Fungi</taxon>
        <taxon>Dikarya</taxon>
        <taxon>Basidiomycota</taxon>
        <taxon>Agaricomycotina</taxon>
        <taxon>Agaricomycetes</taxon>
        <taxon>Agaricomycetidae</taxon>
        <taxon>Agaricales</taxon>
        <taxon>Marasmiineae</taxon>
        <taxon>Mycenaceae</taxon>
        <taxon>Mycena</taxon>
    </lineage>
</organism>
<name>A0A8H6YYY1_9AGAR</name>
<keyword evidence="1" id="KW-0812">Transmembrane</keyword>
<proteinExistence type="predicted"/>
<evidence type="ECO:0000256" key="1">
    <source>
        <dbReference type="SAM" id="Phobius"/>
    </source>
</evidence>
<feature type="transmembrane region" description="Helical" evidence="1">
    <location>
        <begin position="128"/>
        <end position="153"/>
    </location>
</feature>
<feature type="transmembrane region" description="Helical" evidence="1">
    <location>
        <begin position="20"/>
        <end position="39"/>
    </location>
</feature>
<protein>
    <submittedName>
        <fullName evidence="2">Uncharacterized protein</fullName>
    </submittedName>
</protein>
<feature type="transmembrane region" description="Helical" evidence="1">
    <location>
        <begin position="215"/>
        <end position="236"/>
    </location>
</feature>
<feature type="transmembrane region" description="Helical" evidence="1">
    <location>
        <begin position="242"/>
        <end position="261"/>
    </location>
</feature>
<keyword evidence="3" id="KW-1185">Reference proteome</keyword>
<evidence type="ECO:0000313" key="3">
    <source>
        <dbReference type="Proteomes" id="UP000623467"/>
    </source>
</evidence>
<keyword evidence="1" id="KW-0472">Membrane</keyword>
<sequence>MSAPVSLIQAFLVSFWLEGVLYGFFVCIFALSLAVNLGATKQQTGHSRAMFIVGIVTFILATIHISINCMRMLRGYVDHSSLPGGPVGYLGILSQWDHVFNNVIYATQSILGDCVAVYRCWILWNRNFLVVCVPFLMVFGSAVSGYMTCAIFAKIQPGSTVFDKELDAWIKTFFAIAVAQNIITTALMAWRIAAADRQTSSYRVTKNNLIPILRILVESAALYLTAEIILLILYVANSNAQYILLEIITPIIGITFNAITIRITLRSQSNQSVHVGEMTSSNSRRPPGNIPLHPMITVNITEQTDYDPESQWPLEGK</sequence>
<dbReference type="OrthoDB" id="3346544at2759"/>
<dbReference type="AlphaFoldDB" id="A0A8H6YYY1"/>
<accession>A0A8H6YYY1</accession>
<gene>
    <name evidence="2" type="ORF">MSAN_00797500</name>
</gene>
<dbReference type="Proteomes" id="UP000623467">
    <property type="component" value="Unassembled WGS sequence"/>
</dbReference>
<feature type="transmembrane region" description="Helical" evidence="1">
    <location>
        <begin position="173"/>
        <end position="194"/>
    </location>
</feature>
<dbReference type="EMBL" id="JACAZH010000005">
    <property type="protein sequence ID" value="KAF7367351.1"/>
    <property type="molecule type" value="Genomic_DNA"/>
</dbReference>
<keyword evidence="1" id="KW-1133">Transmembrane helix</keyword>
<evidence type="ECO:0000313" key="2">
    <source>
        <dbReference type="EMBL" id="KAF7367351.1"/>
    </source>
</evidence>
<comment type="caution">
    <text evidence="2">The sequence shown here is derived from an EMBL/GenBank/DDBJ whole genome shotgun (WGS) entry which is preliminary data.</text>
</comment>
<reference evidence="2" key="1">
    <citation type="submission" date="2020-05" db="EMBL/GenBank/DDBJ databases">
        <title>Mycena genomes resolve the evolution of fungal bioluminescence.</title>
        <authorList>
            <person name="Tsai I.J."/>
        </authorList>
    </citation>
    <scope>NUCLEOTIDE SEQUENCE</scope>
    <source>
        <strain evidence="2">160909Yilan</strain>
    </source>
</reference>
<feature type="transmembrane region" description="Helical" evidence="1">
    <location>
        <begin position="51"/>
        <end position="73"/>
    </location>
</feature>